<name>A0A6A4PUH4_LUPAL</name>
<accession>A0A6A4PUH4</accession>
<gene>
    <name evidence="2" type="ORF">Lalb_Chr10g0093571</name>
</gene>
<reference evidence="3" key="1">
    <citation type="journal article" date="2020" name="Nat. Commun.">
        <title>Genome sequence of the cluster root forming white lupin.</title>
        <authorList>
            <person name="Hufnagel B."/>
            <person name="Marques A."/>
            <person name="Soriano A."/>
            <person name="Marques L."/>
            <person name="Divol F."/>
            <person name="Doumas P."/>
            <person name="Sallet E."/>
            <person name="Mancinotti D."/>
            <person name="Carrere S."/>
            <person name="Marande W."/>
            <person name="Arribat S."/>
            <person name="Keller J."/>
            <person name="Huneau C."/>
            <person name="Blein T."/>
            <person name="Aime D."/>
            <person name="Laguerre M."/>
            <person name="Taylor J."/>
            <person name="Schubert V."/>
            <person name="Nelson M."/>
            <person name="Geu-Flores F."/>
            <person name="Crespi M."/>
            <person name="Gallardo-Guerrero K."/>
            <person name="Delaux P.-M."/>
            <person name="Salse J."/>
            <person name="Berges H."/>
            <person name="Guyot R."/>
            <person name="Gouzy J."/>
            <person name="Peret B."/>
        </authorList>
    </citation>
    <scope>NUCLEOTIDE SEQUENCE [LARGE SCALE GENOMIC DNA]</scope>
    <source>
        <strain evidence="3">cv. Amiga</strain>
    </source>
</reference>
<keyword evidence="3" id="KW-1185">Reference proteome</keyword>
<evidence type="ECO:0000313" key="2">
    <source>
        <dbReference type="EMBL" id="KAE9605102.1"/>
    </source>
</evidence>
<evidence type="ECO:0000313" key="3">
    <source>
        <dbReference type="Proteomes" id="UP000447434"/>
    </source>
</evidence>
<comment type="caution">
    <text evidence="2">The sequence shown here is derived from an EMBL/GenBank/DDBJ whole genome shotgun (WGS) entry which is preliminary data.</text>
</comment>
<dbReference type="EMBL" id="WOCE01000010">
    <property type="protein sequence ID" value="KAE9605102.1"/>
    <property type="molecule type" value="Genomic_DNA"/>
</dbReference>
<evidence type="ECO:0000256" key="1">
    <source>
        <dbReference type="SAM" id="MobiDB-lite"/>
    </source>
</evidence>
<sequence>MLLHRFQRRRQRRWTKRWRVAVLKPEVKAAEGSSLSNTADKPCSLLLPR</sequence>
<protein>
    <submittedName>
        <fullName evidence="2">Uncharacterized protein</fullName>
    </submittedName>
</protein>
<dbReference type="Proteomes" id="UP000447434">
    <property type="component" value="Chromosome 10"/>
</dbReference>
<dbReference type="AlphaFoldDB" id="A0A6A4PUH4"/>
<feature type="region of interest" description="Disordered" evidence="1">
    <location>
        <begin position="29"/>
        <end position="49"/>
    </location>
</feature>
<organism evidence="2 3">
    <name type="scientific">Lupinus albus</name>
    <name type="common">White lupine</name>
    <name type="synonym">Lupinus termis</name>
    <dbReference type="NCBI Taxonomy" id="3870"/>
    <lineage>
        <taxon>Eukaryota</taxon>
        <taxon>Viridiplantae</taxon>
        <taxon>Streptophyta</taxon>
        <taxon>Embryophyta</taxon>
        <taxon>Tracheophyta</taxon>
        <taxon>Spermatophyta</taxon>
        <taxon>Magnoliopsida</taxon>
        <taxon>eudicotyledons</taxon>
        <taxon>Gunneridae</taxon>
        <taxon>Pentapetalae</taxon>
        <taxon>rosids</taxon>
        <taxon>fabids</taxon>
        <taxon>Fabales</taxon>
        <taxon>Fabaceae</taxon>
        <taxon>Papilionoideae</taxon>
        <taxon>50 kb inversion clade</taxon>
        <taxon>genistoids sensu lato</taxon>
        <taxon>core genistoids</taxon>
        <taxon>Genisteae</taxon>
        <taxon>Lupinus</taxon>
    </lineage>
</organism>
<proteinExistence type="predicted"/>